<evidence type="ECO:0000313" key="2">
    <source>
        <dbReference type="EMBL" id="SCL63525.1"/>
    </source>
</evidence>
<sequence length="194" mass="20297">MTQPSTNRWRTVDIVVASVLAVAFGVIFWAWGLIWNGPADAIPLPGRAALYGMWLVPAVLGALIVRKPGAAFFTLTIAALVSVALGSSWGWTLVVQGPLEAAAGELAFALFAYRAYRLPVALLAATLAGLAASIYDVLVWYPGTAWGSFRLPYILITAASSLVVAGLGSVALTRALAGTGVLDRFPAARDRAAI</sequence>
<dbReference type="OrthoDB" id="8017424at2"/>
<dbReference type="STRING" id="227316.GA0070604_4993"/>
<accession>A0A1C6VB88</accession>
<feature type="transmembrane region" description="Helical" evidence="1">
    <location>
        <begin position="48"/>
        <end position="65"/>
    </location>
</feature>
<dbReference type="EMBL" id="FMHY01000002">
    <property type="protein sequence ID" value="SCL63525.1"/>
    <property type="molecule type" value="Genomic_DNA"/>
</dbReference>
<keyword evidence="1" id="KW-0812">Transmembrane</keyword>
<gene>
    <name evidence="2" type="ORF">GA0070604_4993</name>
</gene>
<dbReference type="RefSeq" id="WP_091123389.1">
    <property type="nucleotide sequence ID" value="NZ_FMHY01000002.1"/>
</dbReference>
<feature type="transmembrane region" description="Helical" evidence="1">
    <location>
        <begin position="153"/>
        <end position="177"/>
    </location>
</feature>
<dbReference type="AlphaFoldDB" id="A0A1C6VB88"/>
<dbReference type="Proteomes" id="UP000199696">
    <property type="component" value="Unassembled WGS sequence"/>
</dbReference>
<keyword evidence="3" id="KW-1185">Reference proteome</keyword>
<organism evidence="2 3">
    <name type="scientific">Micromonospora eburnea</name>
    <dbReference type="NCBI Taxonomy" id="227316"/>
    <lineage>
        <taxon>Bacteria</taxon>
        <taxon>Bacillati</taxon>
        <taxon>Actinomycetota</taxon>
        <taxon>Actinomycetes</taxon>
        <taxon>Micromonosporales</taxon>
        <taxon>Micromonosporaceae</taxon>
        <taxon>Micromonospora</taxon>
    </lineage>
</organism>
<dbReference type="PIRSF" id="PIRSF037394">
    <property type="entry name" value="ABC_thiamine-permease_YkoE_prd"/>
    <property type="match status" value="1"/>
</dbReference>
<proteinExistence type="predicted"/>
<evidence type="ECO:0000256" key="1">
    <source>
        <dbReference type="SAM" id="Phobius"/>
    </source>
</evidence>
<protein>
    <submittedName>
        <fullName evidence="2">Energy-coupling factor transport system substrate-specific component</fullName>
    </submittedName>
</protein>
<evidence type="ECO:0000313" key="3">
    <source>
        <dbReference type="Proteomes" id="UP000199696"/>
    </source>
</evidence>
<feature type="transmembrane region" description="Helical" evidence="1">
    <location>
        <begin position="120"/>
        <end position="141"/>
    </location>
</feature>
<name>A0A1C6VB88_9ACTN</name>
<dbReference type="Pfam" id="PF09819">
    <property type="entry name" value="ABC_cobalt"/>
    <property type="match status" value="1"/>
</dbReference>
<keyword evidence="1" id="KW-0472">Membrane</keyword>
<dbReference type="InterPro" id="IPR017195">
    <property type="entry name" value="ABC_thiamin-permease_prd"/>
</dbReference>
<reference evidence="3" key="1">
    <citation type="submission" date="2016-06" db="EMBL/GenBank/DDBJ databases">
        <authorList>
            <person name="Varghese N."/>
            <person name="Submissions Spin"/>
        </authorList>
    </citation>
    <scope>NUCLEOTIDE SEQUENCE [LARGE SCALE GENOMIC DNA]</scope>
    <source>
        <strain evidence="3">DSM 44814</strain>
    </source>
</reference>
<keyword evidence="1" id="KW-1133">Transmembrane helix</keyword>
<feature type="transmembrane region" description="Helical" evidence="1">
    <location>
        <begin position="12"/>
        <end position="36"/>
    </location>
</feature>
<feature type="transmembrane region" description="Helical" evidence="1">
    <location>
        <begin position="72"/>
        <end position="91"/>
    </location>
</feature>